<evidence type="ECO:0000313" key="2">
    <source>
        <dbReference type="EMBL" id="GFU33583.1"/>
    </source>
</evidence>
<dbReference type="AlphaFoldDB" id="A0A8X6UQT1"/>
<feature type="region of interest" description="Disordered" evidence="1">
    <location>
        <begin position="81"/>
        <end position="100"/>
    </location>
</feature>
<evidence type="ECO:0000313" key="3">
    <source>
        <dbReference type="Proteomes" id="UP000887013"/>
    </source>
</evidence>
<dbReference type="EMBL" id="BMAW01034086">
    <property type="protein sequence ID" value="GFU33583.1"/>
    <property type="molecule type" value="Genomic_DNA"/>
</dbReference>
<comment type="caution">
    <text evidence="2">The sequence shown here is derived from an EMBL/GenBank/DDBJ whole genome shotgun (WGS) entry which is preliminary data.</text>
</comment>
<evidence type="ECO:0000256" key="1">
    <source>
        <dbReference type="SAM" id="MobiDB-lite"/>
    </source>
</evidence>
<feature type="compositionally biased region" description="Polar residues" evidence="1">
    <location>
        <begin position="81"/>
        <end position="90"/>
    </location>
</feature>
<gene>
    <name evidence="2" type="ORF">NPIL_327571</name>
</gene>
<protein>
    <submittedName>
        <fullName evidence="2">Uncharacterized protein</fullName>
    </submittedName>
</protein>
<accession>A0A8X6UQT1</accession>
<sequence length="100" mass="11605">MKRDAPLFQTQYLDLQLDVIHRYWLQGTNRASQRLQEFWNTRMGKRHGKELSRHFQLRSFVNSAENVTISTLLLVRIPSNTKGRASSQLSGRCDTGELLS</sequence>
<proteinExistence type="predicted"/>
<dbReference type="Proteomes" id="UP000887013">
    <property type="component" value="Unassembled WGS sequence"/>
</dbReference>
<keyword evidence="3" id="KW-1185">Reference proteome</keyword>
<name>A0A8X6UQT1_NEPPI</name>
<reference evidence="2" key="1">
    <citation type="submission" date="2020-08" db="EMBL/GenBank/DDBJ databases">
        <title>Multicomponent nature underlies the extraordinary mechanical properties of spider dragline silk.</title>
        <authorList>
            <person name="Kono N."/>
            <person name="Nakamura H."/>
            <person name="Mori M."/>
            <person name="Yoshida Y."/>
            <person name="Ohtoshi R."/>
            <person name="Malay A.D."/>
            <person name="Moran D.A.P."/>
            <person name="Tomita M."/>
            <person name="Numata K."/>
            <person name="Arakawa K."/>
        </authorList>
    </citation>
    <scope>NUCLEOTIDE SEQUENCE</scope>
</reference>
<organism evidence="2 3">
    <name type="scientific">Nephila pilipes</name>
    <name type="common">Giant wood spider</name>
    <name type="synonym">Nephila maculata</name>
    <dbReference type="NCBI Taxonomy" id="299642"/>
    <lineage>
        <taxon>Eukaryota</taxon>
        <taxon>Metazoa</taxon>
        <taxon>Ecdysozoa</taxon>
        <taxon>Arthropoda</taxon>
        <taxon>Chelicerata</taxon>
        <taxon>Arachnida</taxon>
        <taxon>Araneae</taxon>
        <taxon>Araneomorphae</taxon>
        <taxon>Entelegynae</taxon>
        <taxon>Araneoidea</taxon>
        <taxon>Nephilidae</taxon>
        <taxon>Nephila</taxon>
    </lineage>
</organism>